<evidence type="ECO:0000313" key="4">
    <source>
        <dbReference type="Proteomes" id="UP001642360"/>
    </source>
</evidence>
<dbReference type="PANTHER" id="PTHR12374">
    <property type="entry name" value="TRANSCRIPTIONAL ADAPTOR 2 ADA2 -RELATED"/>
    <property type="match status" value="1"/>
</dbReference>
<proteinExistence type="predicted"/>
<feature type="domain" description="Transcriptional adapter 2-alpha/beta-like" evidence="2">
    <location>
        <begin position="30"/>
        <end position="99"/>
    </location>
</feature>
<dbReference type="FunFam" id="1.10.10.10:FF:000087">
    <property type="entry name" value="Transcriptional adapter 2"/>
    <property type="match status" value="1"/>
</dbReference>
<dbReference type="Proteomes" id="UP001642360">
    <property type="component" value="Unassembled WGS sequence"/>
</dbReference>
<dbReference type="Pfam" id="PF22941">
    <property type="entry name" value="TADA2A-like_3rd"/>
    <property type="match status" value="1"/>
</dbReference>
<feature type="compositionally biased region" description="Basic and acidic residues" evidence="1">
    <location>
        <begin position="7"/>
        <end position="21"/>
    </location>
</feature>
<sequence length="308" mass="34284">MMFSDAYADRTVGEKKPRTSVDEGPSMTELSGYNSKRREFEIEYDNDAEQLLADMEFKDTDTDAEHGLKLLVLRIYSKRLDERKPRKDFILERNLLHPDPLEKALSPEEKEKSSISITIILKDARAAGCCTSAEAERFIEQKRKMEAEETARGVKESCQAGLSGKFLQRANNLKGELDSSAQGGVTDIDSGGKDSSSTTAGLAISNTLNNWDVTVFVGANLLSEAEKQLCGEIKILPTHYLSLLEAMSMGILKGNITNKSEAHGMFNLDPNKVDRVYDMLVKKGITQAWHAASLQLCSRANELWILER</sequence>
<evidence type="ECO:0000259" key="2">
    <source>
        <dbReference type="Pfam" id="PF22941"/>
    </source>
</evidence>
<dbReference type="SUPFAM" id="SSF46689">
    <property type="entry name" value="Homeodomain-like"/>
    <property type="match status" value="1"/>
</dbReference>
<reference evidence="3 4" key="1">
    <citation type="submission" date="2024-02" db="EMBL/GenBank/DDBJ databases">
        <authorList>
            <person name="Vignale AGUSTIN F."/>
            <person name="Sosa J E."/>
            <person name="Modenutti C."/>
        </authorList>
    </citation>
    <scope>NUCLEOTIDE SEQUENCE [LARGE SCALE GENOMIC DNA]</scope>
</reference>
<accession>A0ABC8RZU0</accession>
<evidence type="ECO:0000256" key="1">
    <source>
        <dbReference type="SAM" id="MobiDB-lite"/>
    </source>
</evidence>
<name>A0ABC8RZU0_9AQUA</name>
<dbReference type="PANTHER" id="PTHR12374:SF20">
    <property type="entry name" value="TRANSCRIPTIONAL ADAPTER 2-ALPHA"/>
    <property type="match status" value="1"/>
</dbReference>
<dbReference type="Gene3D" id="1.10.10.10">
    <property type="entry name" value="Winged helix-like DNA-binding domain superfamily/Winged helix DNA-binding domain"/>
    <property type="match status" value="1"/>
</dbReference>
<dbReference type="EMBL" id="CAUOFW020001979">
    <property type="protein sequence ID" value="CAK9150085.1"/>
    <property type="molecule type" value="Genomic_DNA"/>
</dbReference>
<dbReference type="InterPro" id="IPR055141">
    <property type="entry name" value="TADA2A_B-like_dom"/>
</dbReference>
<protein>
    <recommendedName>
        <fullName evidence="2">Transcriptional adapter 2-alpha/beta-like domain-containing protein</fullName>
    </recommendedName>
</protein>
<feature type="region of interest" description="Disordered" evidence="1">
    <location>
        <begin position="1"/>
        <end position="32"/>
    </location>
</feature>
<evidence type="ECO:0000313" key="3">
    <source>
        <dbReference type="EMBL" id="CAK9150085.1"/>
    </source>
</evidence>
<organism evidence="3 4">
    <name type="scientific">Ilex paraguariensis</name>
    <name type="common">yerba mate</name>
    <dbReference type="NCBI Taxonomy" id="185542"/>
    <lineage>
        <taxon>Eukaryota</taxon>
        <taxon>Viridiplantae</taxon>
        <taxon>Streptophyta</taxon>
        <taxon>Embryophyta</taxon>
        <taxon>Tracheophyta</taxon>
        <taxon>Spermatophyta</taxon>
        <taxon>Magnoliopsida</taxon>
        <taxon>eudicotyledons</taxon>
        <taxon>Gunneridae</taxon>
        <taxon>Pentapetalae</taxon>
        <taxon>asterids</taxon>
        <taxon>campanulids</taxon>
        <taxon>Aquifoliales</taxon>
        <taxon>Aquifoliaceae</taxon>
        <taxon>Ilex</taxon>
    </lineage>
</organism>
<dbReference type="InterPro" id="IPR036388">
    <property type="entry name" value="WH-like_DNA-bd_sf"/>
</dbReference>
<dbReference type="AlphaFoldDB" id="A0ABC8RZU0"/>
<comment type="caution">
    <text evidence="3">The sequence shown here is derived from an EMBL/GenBank/DDBJ whole genome shotgun (WGS) entry which is preliminary data.</text>
</comment>
<dbReference type="InterPro" id="IPR009057">
    <property type="entry name" value="Homeodomain-like_sf"/>
</dbReference>
<keyword evidence="4" id="KW-1185">Reference proteome</keyword>
<gene>
    <name evidence="3" type="ORF">ILEXP_LOCUS18197</name>
</gene>